<dbReference type="SFLD" id="SFLDG01129">
    <property type="entry name" value="C1.5:_HAD__Beta-PGM__Phosphata"/>
    <property type="match status" value="1"/>
</dbReference>
<dbReference type="InterPro" id="IPR050155">
    <property type="entry name" value="HAD-like_hydrolase_sf"/>
</dbReference>
<dbReference type="RefSeq" id="WP_100905131.1">
    <property type="nucleotide sequence ID" value="NZ_CP017766.1"/>
</dbReference>
<dbReference type="OrthoDB" id="82046at2157"/>
<dbReference type="InterPro" id="IPR023198">
    <property type="entry name" value="PGP-like_dom2"/>
</dbReference>
<name>A0A2H4VAN8_9EURY</name>
<organism evidence="1 2">
    <name type="scientific">Methanobacterium subterraneum</name>
    <dbReference type="NCBI Taxonomy" id="59277"/>
    <lineage>
        <taxon>Archaea</taxon>
        <taxon>Methanobacteriati</taxon>
        <taxon>Methanobacteriota</taxon>
        <taxon>Methanomada group</taxon>
        <taxon>Methanobacteria</taxon>
        <taxon>Methanobacteriales</taxon>
        <taxon>Methanobacteriaceae</taxon>
        <taxon>Methanobacterium</taxon>
    </lineage>
</organism>
<reference evidence="1 2" key="1">
    <citation type="submission" date="2016-10" db="EMBL/GenBank/DDBJ databases">
        <title>Comparative genomics between deep and shallow subseafloor isolates.</title>
        <authorList>
            <person name="Ishii S."/>
            <person name="Miller J.R."/>
            <person name="Sutton G."/>
            <person name="Suzuki S."/>
            <person name="Methe B."/>
            <person name="Inagaki F."/>
            <person name="Imachi H."/>
        </authorList>
    </citation>
    <scope>NUCLEOTIDE SEQUENCE [LARGE SCALE GENOMIC DNA]</scope>
    <source>
        <strain evidence="1 2">MO-MB1</strain>
    </source>
</reference>
<dbReference type="GeneID" id="35120612"/>
<sequence length="228" mass="25386">MDYNGILTLFDIDGTLVRGARCHYQAFVHAVNKYYGMKEDISGINYAGKTDPQILMEVLTMGQVPEETIKENFQDCLDYMTQYYIANVHRENVQALGGVNNLLKELKNEDVLMGLTTGNLEPIAYAKLGKAGLDGFFSFGGFGSDSAQRPCLVEKALERARTIHGYQGDQVFVIGDTPRDVEAAKPFNIKTIAVATGRYSSHELERARADFVLENLKDRDGFLEILKG</sequence>
<dbReference type="Gene3D" id="3.40.50.1000">
    <property type="entry name" value="HAD superfamily/HAD-like"/>
    <property type="match status" value="1"/>
</dbReference>
<dbReference type="SFLD" id="SFLDS00003">
    <property type="entry name" value="Haloacid_Dehalogenase"/>
    <property type="match status" value="1"/>
</dbReference>
<dbReference type="Gene3D" id="1.10.150.240">
    <property type="entry name" value="Putative phosphatase, domain 2"/>
    <property type="match status" value="1"/>
</dbReference>
<proteinExistence type="predicted"/>
<dbReference type="Pfam" id="PF13419">
    <property type="entry name" value="HAD_2"/>
    <property type="match status" value="1"/>
</dbReference>
<accession>A0A2H4VAN8</accession>
<dbReference type="InterPro" id="IPR023214">
    <property type="entry name" value="HAD_sf"/>
</dbReference>
<dbReference type="GO" id="GO:0006281">
    <property type="term" value="P:DNA repair"/>
    <property type="evidence" value="ECO:0007669"/>
    <property type="project" value="TreeGrafter"/>
</dbReference>
<dbReference type="PANTHER" id="PTHR43434:SF1">
    <property type="entry name" value="PHOSPHOGLYCOLATE PHOSPHATASE"/>
    <property type="match status" value="1"/>
</dbReference>
<dbReference type="InterPro" id="IPR036412">
    <property type="entry name" value="HAD-like_sf"/>
</dbReference>
<evidence type="ECO:0000313" key="2">
    <source>
        <dbReference type="Proteomes" id="UP000232806"/>
    </source>
</evidence>
<dbReference type="InterPro" id="IPR041492">
    <property type="entry name" value="HAD_2"/>
</dbReference>
<protein>
    <submittedName>
        <fullName evidence="1">Haloacid dehalogenase</fullName>
    </submittedName>
</protein>
<dbReference type="PANTHER" id="PTHR43434">
    <property type="entry name" value="PHOSPHOGLYCOLATE PHOSPHATASE"/>
    <property type="match status" value="1"/>
</dbReference>
<dbReference type="Proteomes" id="UP000232806">
    <property type="component" value="Chromosome"/>
</dbReference>
<dbReference type="SUPFAM" id="SSF56784">
    <property type="entry name" value="HAD-like"/>
    <property type="match status" value="1"/>
</dbReference>
<dbReference type="GO" id="GO:0008967">
    <property type="term" value="F:phosphoglycolate phosphatase activity"/>
    <property type="evidence" value="ECO:0007669"/>
    <property type="project" value="TreeGrafter"/>
</dbReference>
<evidence type="ECO:0000313" key="1">
    <source>
        <dbReference type="EMBL" id="AUB55153.1"/>
    </source>
</evidence>
<dbReference type="AlphaFoldDB" id="A0A2H4VAN8"/>
<dbReference type="EMBL" id="CP017766">
    <property type="protein sequence ID" value="AUB55153.1"/>
    <property type="molecule type" value="Genomic_DNA"/>
</dbReference>
<gene>
    <name evidence="1" type="ORF">BK007_03415</name>
</gene>
<dbReference type="GO" id="GO:0005829">
    <property type="term" value="C:cytosol"/>
    <property type="evidence" value="ECO:0007669"/>
    <property type="project" value="TreeGrafter"/>
</dbReference>